<accession>A0A3M7DL68</accession>
<evidence type="ECO:0000313" key="2">
    <source>
        <dbReference type="Proteomes" id="UP000269276"/>
    </source>
</evidence>
<dbReference type="VEuPathDB" id="FungiDB:BTJ68_08959"/>
<dbReference type="AlphaFoldDB" id="A0A3M7DL68"/>
<evidence type="ECO:0000313" key="1">
    <source>
        <dbReference type="EMBL" id="RMY65002.1"/>
    </source>
</evidence>
<dbReference type="Proteomes" id="UP000269276">
    <property type="component" value="Unassembled WGS sequence"/>
</dbReference>
<organism evidence="1 2">
    <name type="scientific">Hortaea werneckii</name>
    <name type="common">Black yeast</name>
    <name type="synonym">Cladosporium werneckii</name>
    <dbReference type="NCBI Taxonomy" id="91943"/>
    <lineage>
        <taxon>Eukaryota</taxon>
        <taxon>Fungi</taxon>
        <taxon>Dikarya</taxon>
        <taxon>Ascomycota</taxon>
        <taxon>Pezizomycotina</taxon>
        <taxon>Dothideomycetes</taxon>
        <taxon>Dothideomycetidae</taxon>
        <taxon>Mycosphaerellales</taxon>
        <taxon>Teratosphaeriaceae</taxon>
        <taxon>Hortaea</taxon>
    </lineage>
</organism>
<sequence>MAKMSPLFSHDKGTQYTLETTTAEQIQDLLSFYRLQRWGFVIYRCTYGNDDAWASFMRHLNQRTKQHVLTDTYDSPTLAGSLDWNVQEDQSLDGASEDEPDLKKRGWVNLIGADESWDYPDFDRFDWAARAREMESEEGDPFDEGEEEVEGSKLSDVGWMKVSVDGLIPDVHATLTSPHMWDNMYCRPPNEIMKR</sequence>
<reference evidence="1 2" key="1">
    <citation type="journal article" date="2018" name="BMC Genomics">
        <title>Genomic evidence for intraspecific hybridization in a clonal and extremely halotolerant yeast.</title>
        <authorList>
            <person name="Gostincar C."/>
            <person name="Stajich J.E."/>
            <person name="Zupancic J."/>
            <person name="Zalar P."/>
            <person name="Gunde-Cimerman N."/>
        </authorList>
    </citation>
    <scope>NUCLEOTIDE SEQUENCE [LARGE SCALE GENOMIC DNA]</scope>
    <source>
        <strain evidence="1 2">EXF-2682</strain>
    </source>
</reference>
<dbReference type="EMBL" id="QWIP01000373">
    <property type="protein sequence ID" value="RMY65002.1"/>
    <property type="molecule type" value="Genomic_DNA"/>
</dbReference>
<proteinExistence type="predicted"/>
<protein>
    <submittedName>
        <fullName evidence="1">Uncharacterized protein</fullName>
    </submittedName>
</protein>
<name>A0A3M7DL68_HORWE</name>
<dbReference type="OrthoDB" id="4424523at2759"/>
<gene>
    <name evidence="1" type="ORF">D0863_09414</name>
</gene>
<comment type="caution">
    <text evidence="1">The sequence shown here is derived from an EMBL/GenBank/DDBJ whole genome shotgun (WGS) entry which is preliminary data.</text>
</comment>